<proteinExistence type="predicted"/>
<feature type="compositionally biased region" description="Acidic residues" evidence="1">
    <location>
        <begin position="112"/>
        <end position="134"/>
    </location>
</feature>
<evidence type="ECO:0000256" key="1">
    <source>
        <dbReference type="SAM" id="MobiDB-lite"/>
    </source>
</evidence>
<feature type="region of interest" description="Disordered" evidence="1">
    <location>
        <begin position="109"/>
        <end position="134"/>
    </location>
</feature>
<dbReference type="AlphaFoldDB" id="A0A9N9DUN5"/>
<name>A0A9N9DUN5_9GLOM</name>
<keyword evidence="3" id="KW-1185">Reference proteome</keyword>
<accession>A0A9N9DUN5</accession>
<feature type="non-terminal residue" evidence="2">
    <location>
        <position position="1"/>
    </location>
</feature>
<sequence>MSLSFRDSFSYRNTNTNVVKIRDNVNMRIESVNTQVATIRFVDDQDNCIRVPQGLTVRDVCENANVRPRRQEFLISWVSNYDIYLHGENVISLVNQKQQAVRGIDAFTYSTTDDEDSDGDDDSNSDYGNDEDEDWEQLIRNHNDDIRRIITHGYEILTIPLRGRRIWNIFSTRRNTRGGTTLLHSNRGAFQVTLSRNIY</sequence>
<dbReference type="Proteomes" id="UP000789572">
    <property type="component" value="Unassembled WGS sequence"/>
</dbReference>
<dbReference type="EMBL" id="CAJVPJ010004553">
    <property type="protein sequence ID" value="CAG8653140.1"/>
    <property type="molecule type" value="Genomic_DNA"/>
</dbReference>
<dbReference type="OrthoDB" id="2130967at2759"/>
<comment type="caution">
    <text evidence="2">The sequence shown here is derived from an EMBL/GenBank/DDBJ whole genome shotgun (WGS) entry which is preliminary data.</text>
</comment>
<feature type="non-terminal residue" evidence="2">
    <location>
        <position position="199"/>
    </location>
</feature>
<evidence type="ECO:0000313" key="2">
    <source>
        <dbReference type="EMBL" id="CAG8653140.1"/>
    </source>
</evidence>
<evidence type="ECO:0000313" key="3">
    <source>
        <dbReference type="Proteomes" id="UP000789572"/>
    </source>
</evidence>
<reference evidence="2" key="1">
    <citation type="submission" date="2021-06" db="EMBL/GenBank/DDBJ databases">
        <authorList>
            <person name="Kallberg Y."/>
            <person name="Tangrot J."/>
            <person name="Rosling A."/>
        </authorList>
    </citation>
    <scope>NUCLEOTIDE SEQUENCE</scope>
    <source>
        <strain evidence="2">IA702</strain>
    </source>
</reference>
<protein>
    <submittedName>
        <fullName evidence="2">10147_t:CDS:1</fullName>
    </submittedName>
</protein>
<organism evidence="2 3">
    <name type="scientific">Paraglomus occultum</name>
    <dbReference type="NCBI Taxonomy" id="144539"/>
    <lineage>
        <taxon>Eukaryota</taxon>
        <taxon>Fungi</taxon>
        <taxon>Fungi incertae sedis</taxon>
        <taxon>Mucoromycota</taxon>
        <taxon>Glomeromycotina</taxon>
        <taxon>Glomeromycetes</taxon>
        <taxon>Paraglomerales</taxon>
        <taxon>Paraglomeraceae</taxon>
        <taxon>Paraglomus</taxon>
    </lineage>
</organism>
<gene>
    <name evidence="2" type="ORF">POCULU_LOCUS10059</name>
</gene>